<evidence type="ECO:0000313" key="3">
    <source>
        <dbReference type="Proteomes" id="UP000030403"/>
    </source>
</evidence>
<keyword evidence="3" id="KW-1185">Reference proteome</keyword>
<evidence type="ECO:0000313" key="2">
    <source>
        <dbReference type="EMBL" id="KGX83494.1"/>
    </source>
</evidence>
<protein>
    <submittedName>
        <fullName evidence="2">Uncharacterized protein</fullName>
    </submittedName>
</protein>
<name>A0A0A5FUF1_9BACI</name>
<dbReference type="Proteomes" id="UP000030403">
    <property type="component" value="Unassembled WGS sequence"/>
</dbReference>
<feature type="region of interest" description="Disordered" evidence="1">
    <location>
        <begin position="1"/>
        <end position="49"/>
    </location>
</feature>
<dbReference type="OrthoDB" id="2906669at2"/>
<dbReference type="RefSeq" id="WP_154657389.1">
    <property type="nucleotide sequence ID" value="NZ_AULJ01000076.1"/>
</dbReference>
<gene>
    <name evidence="2" type="ORF">N783_02915</name>
</gene>
<comment type="caution">
    <text evidence="2">The sequence shown here is derived from an EMBL/GenBank/DDBJ whole genome shotgun (WGS) entry which is preliminary data.</text>
</comment>
<dbReference type="AlphaFoldDB" id="A0A0A5FUF1"/>
<feature type="compositionally biased region" description="Polar residues" evidence="1">
    <location>
        <begin position="21"/>
        <end position="31"/>
    </location>
</feature>
<reference evidence="2 3" key="1">
    <citation type="submission" date="2013-08" db="EMBL/GenBank/DDBJ databases">
        <authorList>
            <person name="Huang J."/>
            <person name="Wang G."/>
        </authorList>
    </citation>
    <scope>NUCLEOTIDE SEQUENCE [LARGE SCALE GENOMIC DNA]</scope>
    <source>
        <strain evidence="2 3">BH030004</strain>
    </source>
</reference>
<evidence type="ECO:0000256" key="1">
    <source>
        <dbReference type="SAM" id="MobiDB-lite"/>
    </source>
</evidence>
<organism evidence="2 3">
    <name type="scientific">Pontibacillus marinus BH030004 = DSM 16465</name>
    <dbReference type="NCBI Taxonomy" id="1385511"/>
    <lineage>
        <taxon>Bacteria</taxon>
        <taxon>Bacillati</taxon>
        <taxon>Bacillota</taxon>
        <taxon>Bacilli</taxon>
        <taxon>Bacillales</taxon>
        <taxon>Bacillaceae</taxon>
        <taxon>Pontibacillus</taxon>
    </lineage>
</organism>
<accession>A0A0A5FUF1</accession>
<proteinExistence type="predicted"/>
<sequence>MDKKNKLGLQYDPDGDKETNRMLSESYQSGVIDNDIEGRKVREHPKRRG</sequence>
<dbReference type="EMBL" id="AVPF01000103">
    <property type="protein sequence ID" value="KGX83494.1"/>
    <property type="molecule type" value="Genomic_DNA"/>
</dbReference>